<comment type="caution">
    <text evidence="1">The sequence shown here is derived from an EMBL/GenBank/DDBJ whole genome shotgun (WGS) entry which is preliminary data.</text>
</comment>
<protein>
    <submittedName>
        <fullName evidence="1">Uncharacterized protein</fullName>
    </submittedName>
</protein>
<dbReference type="AlphaFoldDB" id="X0T6Q0"/>
<evidence type="ECO:0000313" key="1">
    <source>
        <dbReference type="EMBL" id="GAF89173.1"/>
    </source>
</evidence>
<feature type="non-terminal residue" evidence="1">
    <location>
        <position position="104"/>
    </location>
</feature>
<accession>X0T6Q0</accession>
<sequence>PYVIENSEITLADILTSLLRQYVGQSLDTATAYFNVGGFSLIKEGLQTLGSFRLLLGEAPEGAERIGLWPEKNIVSKRLVSDLDATPFSKETLRLVEDLIGYLA</sequence>
<gene>
    <name evidence="1" type="ORF">S01H1_23944</name>
</gene>
<feature type="non-terminal residue" evidence="1">
    <location>
        <position position="1"/>
    </location>
</feature>
<organism evidence="1">
    <name type="scientific">marine sediment metagenome</name>
    <dbReference type="NCBI Taxonomy" id="412755"/>
    <lineage>
        <taxon>unclassified sequences</taxon>
        <taxon>metagenomes</taxon>
        <taxon>ecological metagenomes</taxon>
    </lineage>
</organism>
<reference evidence="1" key="1">
    <citation type="journal article" date="2014" name="Front. Microbiol.">
        <title>High frequency of phylogenetically diverse reductive dehalogenase-homologous genes in deep subseafloor sedimentary metagenomes.</title>
        <authorList>
            <person name="Kawai M."/>
            <person name="Futagami T."/>
            <person name="Toyoda A."/>
            <person name="Takaki Y."/>
            <person name="Nishi S."/>
            <person name="Hori S."/>
            <person name="Arai W."/>
            <person name="Tsubouchi T."/>
            <person name="Morono Y."/>
            <person name="Uchiyama I."/>
            <person name="Ito T."/>
            <person name="Fujiyama A."/>
            <person name="Inagaki F."/>
            <person name="Takami H."/>
        </authorList>
    </citation>
    <scope>NUCLEOTIDE SEQUENCE</scope>
    <source>
        <strain evidence="1">Expedition CK06-06</strain>
    </source>
</reference>
<proteinExistence type="predicted"/>
<name>X0T6Q0_9ZZZZ</name>
<dbReference type="EMBL" id="BARS01014019">
    <property type="protein sequence ID" value="GAF89173.1"/>
    <property type="molecule type" value="Genomic_DNA"/>
</dbReference>